<dbReference type="EMBL" id="JACOMF010000002">
    <property type="protein sequence ID" value="MBC4014139.1"/>
    <property type="molecule type" value="Genomic_DNA"/>
</dbReference>
<organism evidence="1 2">
    <name type="scientific">Siccirubricoccus deserti</name>
    <dbReference type="NCBI Taxonomy" id="2013562"/>
    <lineage>
        <taxon>Bacteria</taxon>
        <taxon>Pseudomonadati</taxon>
        <taxon>Pseudomonadota</taxon>
        <taxon>Alphaproteobacteria</taxon>
        <taxon>Acetobacterales</taxon>
        <taxon>Roseomonadaceae</taxon>
        <taxon>Siccirubricoccus</taxon>
    </lineage>
</organism>
<evidence type="ECO:0000313" key="1">
    <source>
        <dbReference type="EMBL" id="MBC4014139.1"/>
    </source>
</evidence>
<sequence>MDDPVPAIAEADATGETAALFADIRTVLGVGVVNLIWRHLATLPGALPWAWGGLRPLYRDGSLAATAAALGGRLSPPATPGLPPEVLAAGLDPSAQAGIAAVLAAYERTNPLALIALTALQRRLEGLPSAEAAVPLAPPPAPNLPLPPLPAALPSEVAALVLRLNTLGAEREDAMMATMYRHLAHWPPYLALAWATLAPLAANATLATAIAACRQQANTLASALAVPALPPPPEPEAIAGALDRFAGEVLPRMVVIRAILAGDKRFKQ</sequence>
<evidence type="ECO:0000313" key="2">
    <source>
        <dbReference type="Proteomes" id="UP000600101"/>
    </source>
</evidence>
<reference evidence="1" key="1">
    <citation type="submission" date="2020-08" db="EMBL/GenBank/DDBJ databases">
        <authorList>
            <person name="Hu Y."/>
            <person name="Nguyen S.V."/>
            <person name="Li F."/>
            <person name="Fanning S."/>
        </authorList>
    </citation>
    <scope>NUCLEOTIDE SEQUENCE</scope>
    <source>
        <strain evidence="1">SYSU D8009</strain>
    </source>
</reference>
<comment type="caution">
    <text evidence="1">The sequence shown here is derived from an EMBL/GenBank/DDBJ whole genome shotgun (WGS) entry which is preliminary data.</text>
</comment>
<dbReference type="RefSeq" id="WP_186768914.1">
    <property type="nucleotide sequence ID" value="NZ_JACOMF010000002.1"/>
</dbReference>
<name>A0A9X0UBM7_9PROT</name>
<gene>
    <name evidence="1" type="ORF">H7965_02285</name>
</gene>
<dbReference type="AlphaFoldDB" id="A0A9X0UBM7"/>
<accession>A0A9X0UBM7</accession>
<dbReference type="Proteomes" id="UP000600101">
    <property type="component" value="Unassembled WGS sequence"/>
</dbReference>
<dbReference type="InterPro" id="IPR029032">
    <property type="entry name" value="AhpD-like"/>
</dbReference>
<protein>
    <submittedName>
        <fullName evidence="1">Uncharacterized protein</fullName>
    </submittedName>
</protein>
<keyword evidence="2" id="KW-1185">Reference proteome</keyword>
<dbReference type="Gene3D" id="1.20.1290.10">
    <property type="entry name" value="AhpD-like"/>
    <property type="match status" value="1"/>
</dbReference>
<proteinExistence type="predicted"/>